<dbReference type="GO" id="GO:0005576">
    <property type="term" value="C:extracellular region"/>
    <property type="evidence" value="ECO:0007669"/>
    <property type="project" value="TreeGrafter"/>
</dbReference>
<keyword evidence="2" id="KW-0418">Kinase</keyword>
<dbReference type="GO" id="GO:0005975">
    <property type="term" value="P:carbohydrate metabolic process"/>
    <property type="evidence" value="ECO:0007669"/>
    <property type="project" value="InterPro"/>
</dbReference>
<organism evidence="2 3">
    <name type="scientific">Pyrus ussuriensis x Pyrus communis</name>
    <dbReference type="NCBI Taxonomy" id="2448454"/>
    <lineage>
        <taxon>Eukaryota</taxon>
        <taxon>Viridiplantae</taxon>
        <taxon>Streptophyta</taxon>
        <taxon>Embryophyta</taxon>
        <taxon>Tracheophyta</taxon>
        <taxon>Spermatophyta</taxon>
        <taxon>Magnoliopsida</taxon>
        <taxon>eudicotyledons</taxon>
        <taxon>Gunneridae</taxon>
        <taxon>Pentapetalae</taxon>
        <taxon>rosids</taxon>
        <taxon>fabids</taxon>
        <taxon>Rosales</taxon>
        <taxon>Rosaceae</taxon>
        <taxon>Amygdaloideae</taxon>
        <taxon>Maleae</taxon>
        <taxon>Pyrus</taxon>
    </lineage>
</organism>
<dbReference type="PROSITE" id="PS51910">
    <property type="entry name" value="GH18_2"/>
    <property type="match status" value="1"/>
</dbReference>
<evidence type="ECO:0000313" key="3">
    <source>
        <dbReference type="Proteomes" id="UP000327157"/>
    </source>
</evidence>
<keyword evidence="3" id="KW-1185">Reference proteome</keyword>
<evidence type="ECO:0000313" key="2">
    <source>
        <dbReference type="EMBL" id="KAB2618817.1"/>
    </source>
</evidence>
<dbReference type="InterPro" id="IPR001223">
    <property type="entry name" value="Glyco_hydro18_cat"/>
</dbReference>
<dbReference type="EMBL" id="SMOL01000401">
    <property type="protein sequence ID" value="KAB2618817.1"/>
    <property type="molecule type" value="Genomic_DNA"/>
</dbReference>
<reference evidence="2 3" key="1">
    <citation type="submission" date="2019-09" db="EMBL/GenBank/DDBJ databases">
        <authorList>
            <person name="Ou C."/>
        </authorList>
    </citation>
    <scope>NUCLEOTIDE SEQUENCE [LARGE SCALE GENOMIC DNA]</scope>
    <source>
        <strain evidence="2">S2</strain>
        <tissue evidence="2">Leaf</tissue>
    </source>
</reference>
<dbReference type="OrthoDB" id="73875at2759"/>
<dbReference type="GO" id="GO:0006032">
    <property type="term" value="P:chitin catabolic process"/>
    <property type="evidence" value="ECO:0007669"/>
    <property type="project" value="TreeGrafter"/>
</dbReference>
<keyword evidence="2" id="KW-0808">Transferase</keyword>
<protein>
    <submittedName>
        <fullName evidence="2">Cysteine-rich receptor-like protein kinase 4</fullName>
    </submittedName>
</protein>
<proteinExistence type="predicted"/>
<dbReference type="SUPFAM" id="SSF51445">
    <property type="entry name" value="(Trans)glycosidases"/>
    <property type="match status" value="1"/>
</dbReference>
<dbReference type="Proteomes" id="UP000327157">
    <property type="component" value="Chromosome 15"/>
</dbReference>
<dbReference type="Pfam" id="PF00704">
    <property type="entry name" value="Glyco_hydro_18"/>
    <property type="match status" value="1"/>
</dbReference>
<reference evidence="2 3" key="3">
    <citation type="submission" date="2019-11" db="EMBL/GenBank/DDBJ databases">
        <title>A de novo genome assembly of a pear dwarfing rootstock.</title>
        <authorList>
            <person name="Wang F."/>
            <person name="Wang J."/>
            <person name="Li S."/>
            <person name="Zhang Y."/>
            <person name="Fang M."/>
            <person name="Ma L."/>
            <person name="Zhao Y."/>
            <person name="Jiang S."/>
        </authorList>
    </citation>
    <scope>NUCLEOTIDE SEQUENCE [LARGE SCALE GENOMIC DNA]</scope>
    <source>
        <strain evidence="2">S2</strain>
        <tissue evidence="2">Leaf</tissue>
    </source>
</reference>
<accession>A0A5N5GUI1</accession>
<name>A0A5N5GUI1_9ROSA</name>
<keyword evidence="2" id="KW-0675">Receptor</keyword>
<dbReference type="GO" id="GO:0016301">
    <property type="term" value="F:kinase activity"/>
    <property type="evidence" value="ECO:0007669"/>
    <property type="project" value="UniProtKB-KW"/>
</dbReference>
<sequence length="144" mass="16707">MLEIPSNRKSFIESSIEVARRYGFQGIDLLWPWLNTASGTITMEKLLDEWRAAVTSEARNSGLPRLKLTMAVRYIPTFESFIYPVESMKRNLDWAHVVAYDYHLPLKENFIGAHAAFKGQCWKFIPCSNLTLKPFQLLQRRLAQ</sequence>
<dbReference type="InterPro" id="IPR050314">
    <property type="entry name" value="Glycosyl_Hydrlase_18"/>
</dbReference>
<dbReference type="AlphaFoldDB" id="A0A5N5GUI1"/>
<gene>
    <name evidence="2" type="ORF">D8674_014686</name>
</gene>
<dbReference type="InterPro" id="IPR017853">
    <property type="entry name" value="GH"/>
</dbReference>
<evidence type="ECO:0000259" key="1">
    <source>
        <dbReference type="PROSITE" id="PS51910"/>
    </source>
</evidence>
<dbReference type="PANTHER" id="PTHR11177">
    <property type="entry name" value="CHITINASE"/>
    <property type="match status" value="1"/>
</dbReference>
<dbReference type="Gene3D" id="3.20.20.80">
    <property type="entry name" value="Glycosidases"/>
    <property type="match status" value="1"/>
</dbReference>
<dbReference type="GO" id="GO:0008061">
    <property type="term" value="F:chitin binding"/>
    <property type="evidence" value="ECO:0007669"/>
    <property type="project" value="TreeGrafter"/>
</dbReference>
<dbReference type="PANTHER" id="PTHR11177:SF369">
    <property type="entry name" value="CLASS V CHITINASE-LIKE"/>
    <property type="match status" value="1"/>
</dbReference>
<reference evidence="3" key="2">
    <citation type="submission" date="2019-10" db="EMBL/GenBank/DDBJ databases">
        <title>A de novo genome assembly of a pear dwarfing rootstock.</title>
        <authorList>
            <person name="Wang F."/>
            <person name="Wang J."/>
            <person name="Li S."/>
            <person name="Zhang Y."/>
            <person name="Fang M."/>
            <person name="Ma L."/>
            <person name="Zhao Y."/>
            <person name="Jiang S."/>
        </authorList>
    </citation>
    <scope>NUCLEOTIDE SEQUENCE [LARGE SCALE GENOMIC DNA]</scope>
</reference>
<dbReference type="GO" id="GO:0004568">
    <property type="term" value="F:chitinase activity"/>
    <property type="evidence" value="ECO:0007669"/>
    <property type="project" value="TreeGrafter"/>
</dbReference>
<comment type="caution">
    <text evidence="2">The sequence shown here is derived from an EMBL/GenBank/DDBJ whole genome shotgun (WGS) entry which is preliminary data.</text>
</comment>
<feature type="domain" description="GH18" evidence="1">
    <location>
        <begin position="1"/>
        <end position="144"/>
    </location>
</feature>